<keyword evidence="2" id="KW-0472">Membrane</keyword>
<evidence type="ECO:0000256" key="1">
    <source>
        <dbReference type="SAM" id="MobiDB-lite"/>
    </source>
</evidence>
<keyword evidence="4" id="KW-1185">Reference proteome</keyword>
<dbReference type="Proteomes" id="UP001240171">
    <property type="component" value="Unassembled WGS sequence"/>
</dbReference>
<sequence length="276" mass="30882">MECPNCHHWNEGGGNFCEQCGAPLPEAVHQSGSTAAADETRSEEASRVQPYVHPQQARQPQVDPPASFQNHVYVQNARKVSRQYFSYFASVIKRPFAEAEQIRGEQFINGLITMLLFSLLIPFMLYFNLGEYRRYLDSPFLNVVIKPVIIYAVFLILLTLYSFGAIRLSKVQAGFKDVLARFGAMLVPFVGLFAVAFILSILQLQLFVWFLMIGLIGSLFIVPILVVISWVKGSRGGLDLIYCALLILLAEAITLRIFSETLYSSIARSIFGGSLL</sequence>
<feature type="transmembrane region" description="Helical" evidence="2">
    <location>
        <begin position="207"/>
        <end position="228"/>
    </location>
</feature>
<feature type="transmembrane region" description="Helical" evidence="2">
    <location>
        <begin position="107"/>
        <end position="128"/>
    </location>
</feature>
<keyword evidence="2" id="KW-0812">Transmembrane</keyword>
<organism evidence="3 4">
    <name type="scientific">Paenibacillus lacisoli</name>
    <dbReference type="NCBI Taxonomy" id="3064525"/>
    <lineage>
        <taxon>Bacteria</taxon>
        <taxon>Bacillati</taxon>
        <taxon>Bacillota</taxon>
        <taxon>Bacilli</taxon>
        <taxon>Bacillales</taxon>
        <taxon>Paenibacillaceae</taxon>
        <taxon>Paenibacillus</taxon>
    </lineage>
</organism>
<dbReference type="RefSeq" id="WP_305023524.1">
    <property type="nucleotide sequence ID" value="NZ_JAUQTB010000003.1"/>
</dbReference>
<protein>
    <submittedName>
        <fullName evidence="3">Zinc ribbon domain-containing protein</fullName>
    </submittedName>
</protein>
<comment type="caution">
    <text evidence="3">The sequence shown here is derived from an EMBL/GenBank/DDBJ whole genome shotgun (WGS) entry which is preliminary data.</text>
</comment>
<gene>
    <name evidence="3" type="ORF">Q5741_07830</name>
</gene>
<reference evidence="3 4" key="1">
    <citation type="submission" date="2023-07" db="EMBL/GenBank/DDBJ databases">
        <title>Paenibacillus sp. JX-17 nov. isolated from soil.</title>
        <authorList>
            <person name="Wan Y."/>
            <person name="Liu B."/>
        </authorList>
    </citation>
    <scope>NUCLEOTIDE SEQUENCE [LARGE SCALE GENOMIC DNA]</scope>
    <source>
        <strain evidence="3 4">JX-17</strain>
    </source>
</reference>
<proteinExistence type="predicted"/>
<feature type="transmembrane region" description="Helical" evidence="2">
    <location>
        <begin position="148"/>
        <end position="166"/>
    </location>
</feature>
<feature type="transmembrane region" description="Helical" evidence="2">
    <location>
        <begin position="240"/>
        <end position="258"/>
    </location>
</feature>
<keyword evidence="2" id="KW-1133">Transmembrane helix</keyword>
<name>A0ABT9CF58_9BACL</name>
<evidence type="ECO:0000313" key="3">
    <source>
        <dbReference type="EMBL" id="MDO7906326.1"/>
    </source>
</evidence>
<dbReference type="EMBL" id="JAUQTB010000003">
    <property type="protein sequence ID" value="MDO7906326.1"/>
    <property type="molecule type" value="Genomic_DNA"/>
</dbReference>
<feature type="region of interest" description="Disordered" evidence="1">
    <location>
        <begin position="31"/>
        <end position="64"/>
    </location>
</feature>
<evidence type="ECO:0000256" key="2">
    <source>
        <dbReference type="SAM" id="Phobius"/>
    </source>
</evidence>
<accession>A0ABT9CF58</accession>
<evidence type="ECO:0000313" key="4">
    <source>
        <dbReference type="Proteomes" id="UP001240171"/>
    </source>
</evidence>
<feature type="transmembrane region" description="Helical" evidence="2">
    <location>
        <begin position="178"/>
        <end position="201"/>
    </location>
</feature>